<evidence type="ECO:0000259" key="1">
    <source>
        <dbReference type="Pfam" id="PF14111"/>
    </source>
</evidence>
<dbReference type="InterPro" id="IPR040256">
    <property type="entry name" value="At4g02000-like"/>
</dbReference>
<name>A0A9W3CHD2_RAPSA</name>
<gene>
    <name evidence="4" type="primary">LOC130500188</name>
</gene>
<dbReference type="OrthoDB" id="1063255at2759"/>
<reference evidence="4" key="2">
    <citation type="submission" date="2025-08" db="UniProtKB">
        <authorList>
            <consortium name="RefSeq"/>
        </authorList>
    </citation>
    <scope>IDENTIFICATION</scope>
    <source>
        <tissue evidence="4">Leaf</tissue>
    </source>
</reference>
<dbReference type="PANTHER" id="PTHR31286">
    <property type="entry name" value="GLYCINE-RICH CELL WALL STRUCTURAL PROTEIN 1.8-LIKE"/>
    <property type="match status" value="1"/>
</dbReference>
<dbReference type="Pfam" id="PF14111">
    <property type="entry name" value="DUF4283"/>
    <property type="match status" value="1"/>
</dbReference>
<dbReference type="InterPro" id="IPR025836">
    <property type="entry name" value="Zn_knuckle_CX2CX4HX4C"/>
</dbReference>
<proteinExistence type="predicted"/>
<sequence length="489" mass="55641">MSLAMDKALMALSLDEEEVPFVMPDLPGFSSAEENKLSLIGRILNPTRQKMSQLIMKMPRKWFKEGRVRGVALSQERFQFIFKYEHDLVDALERGVHTFEEWAIVLERWVENPPEDYLQYVPIWVQISNIPVDCYTTGALTALGDLVGKTVLVAFDPTKPITQDFIRVLVKFNVANPLRRTRTITLKGKEVVIHFNYERVQKRCFTCQRLNHENDLCPLVVRKRQEEAKVRREVATANLEKKKRIVEEEDILYGILQEEQVGIDPATGRLKIAKEVMDEMRRFLMADTGETFEIKADKIKRSVKDAENDTLSQRLALRLEAPPTFIHDLNRGKGIVFDYPENIKEATSRSIQSNPDKLMAASIKAHSVHSRLSLPTQLRLCDSEDSSDTTASLASNFPTVFKASNFAPCSSGTVKKRPAPRKRPPKSVRLQKKNLLKEGILVTAEEKSEEKMEGSIKKRNFSTEKEVVPATNKALCLKAVPMEGLPHPQ</sequence>
<feature type="domain" description="DUF4283" evidence="1">
    <location>
        <begin position="32"/>
        <end position="112"/>
    </location>
</feature>
<dbReference type="InterPro" id="IPR025558">
    <property type="entry name" value="DUF4283"/>
</dbReference>
<protein>
    <submittedName>
        <fullName evidence="4">Uncharacterized protein LOC130500188</fullName>
    </submittedName>
</protein>
<accession>A0A9W3CHD2</accession>
<dbReference type="Pfam" id="PF14392">
    <property type="entry name" value="zf-CCHC_4"/>
    <property type="match status" value="1"/>
</dbReference>
<reference evidence="3" key="1">
    <citation type="journal article" date="2019" name="Database">
        <title>The radish genome database (RadishGD): an integrated information resource for radish genomics.</title>
        <authorList>
            <person name="Yu H.J."/>
            <person name="Baek S."/>
            <person name="Lee Y.J."/>
            <person name="Cho A."/>
            <person name="Mun J.H."/>
        </authorList>
    </citation>
    <scope>NUCLEOTIDE SEQUENCE [LARGE SCALE GENOMIC DNA]</scope>
    <source>
        <strain evidence="3">cv. WK10039</strain>
    </source>
</reference>
<evidence type="ECO:0000313" key="4">
    <source>
        <dbReference type="RefSeq" id="XP_056850922.1"/>
    </source>
</evidence>
<dbReference type="Proteomes" id="UP000504610">
    <property type="component" value="Chromosome 9"/>
</dbReference>
<keyword evidence="3" id="KW-1185">Reference proteome</keyword>
<feature type="domain" description="Zinc knuckle CX2CX4HX4C" evidence="2">
    <location>
        <begin position="174"/>
        <end position="218"/>
    </location>
</feature>
<dbReference type="AlphaFoldDB" id="A0A9W3CHD2"/>
<dbReference type="GeneID" id="130500188"/>
<dbReference type="RefSeq" id="XP_056850922.1">
    <property type="nucleotide sequence ID" value="XM_056994942.1"/>
</dbReference>
<organism evidence="3 4">
    <name type="scientific">Raphanus sativus</name>
    <name type="common">Radish</name>
    <name type="synonym">Raphanus raphanistrum var. sativus</name>
    <dbReference type="NCBI Taxonomy" id="3726"/>
    <lineage>
        <taxon>Eukaryota</taxon>
        <taxon>Viridiplantae</taxon>
        <taxon>Streptophyta</taxon>
        <taxon>Embryophyta</taxon>
        <taxon>Tracheophyta</taxon>
        <taxon>Spermatophyta</taxon>
        <taxon>Magnoliopsida</taxon>
        <taxon>eudicotyledons</taxon>
        <taxon>Gunneridae</taxon>
        <taxon>Pentapetalae</taxon>
        <taxon>rosids</taxon>
        <taxon>malvids</taxon>
        <taxon>Brassicales</taxon>
        <taxon>Brassicaceae</taxon>
        <taxon>Brassiceae</taxon>
        <taxon>Raphanus</taxon>
    </lineage>
</organism>
<dbReference type="KEGG" id="rsz:130500188"/>
<dbReference type="PANTHER" id="PTHR31286:SF178">
    <property type="entry name" value="DUF4283 DOMAIN-CONTAINING PROTEIN"/>
    <property type="match status" value="1"/>
</dbReference>
<evidence type="ECO:0000259" key="2">
    <source>
        <dbReference type="Pfam" id="PF14392"/>
    </source>
</evidence>
<evidence type="ECO:0000313" key="3">
    <source>
        <dbReference type="Proteomes" id="UP000504610"/>
    </source>
</evidence>